<reference evidence="2" key="1">
    <citation type="submission" date="2021-01" db="EMBL/GenBank/DDBJ databases">
        <authorList>
            <person name="Corre E."/>
            <person name="Pelletier E."/>
            <person name="Niang G."/>
            <person name="Scheremetjew M."/>
            <person name="Finn R."/>
            <person name="Kale V."/>
            <person name="Holt S."/>
            <person name="Cochrane G."/>
            <person name="Meng A."/>
            <person name="Brown T."/>
            <person name="Cohen L."/>
        </authorList>
    </citation>
    <scope>NUCLEOTIDE SEQUENCE</scope>
    <source>
        <strain evidence="2">RCC3387</strain>
    </source>
</reference>
<proteinExistence type="predicted"/>
<evidence type="ECO:0000256" key="1">
    <source>
        <dbReference type="SAM" id="MobiDB-lite"/>
    </source>
</evidence>
<feature type="compositionally biased region" description="Basic and acidic residues" evidence="1">
    <location>
        <begin position="285"/>
        <end position="296"/>
    </location>
</feature>
<accession>A0A7S2JZ27</accession>
<dbReference type="AlphaFoldDB" id="A0A7S2JZ27"/>
<gene>
    <name evidence="2" type="ORF">BRAN1462_LOCUS23138</name>
</gene>
<name>A0A7S2JZ27_9DINO</name>
<evidence type="ECO:0000313" key="2">
    <source>
        <dbReference type="EMBL" id="CAD9560458.1"/>
    </source>
</evidence>
<organism evidence="2">
    <name type="scientific">Zooxanthella nutricula</name>
    <dbReference type="NCBI Taxonomy" id="1333877"/>
    <lineage>
        <taxon>Eukaryota</taxon>
        <taxon>Sar</taxon>
        <taxon>Alveolata</taxon>
        <taxon>Dinophyceae</taxon>
        <taxon>Peridiniales</taxon>
        <taxon>Peridiniales incertae sedis</taxon>
        <taxon>Zooxanthella</taxon>
    </lineage>
</organism>
<sequence>MLQDLVTKEGAFGARAFRLYLVAFVGVMCGLEARDCSGSRFLDQNTGTPIMDGLRVLQRLQQSSPYAVYWQNIANRARRLSLPANCAPDCAVARLACLLRANAADVSALKAVWMSLAPGDRTALTDHFLADGIVEPAYVLTFLPMYLANGQANPAVGLRRGLEVLVELIESLRSGGFADNMQKPTVTVDLQDLAVFVRTVESPAVFMAVVVHSTLVPTSSGLRVVVGTKHKQNAAHVIWAADPVQETMALTRQMHRKILAMEQLLLASPSPSEEEETAIEQSMRLQREQDSPDAREAVASFRL</sequence>
<feature type="region of interest" description="Disordered" evidence="1">
    <location>
        <begin position="268"/>
        <end position="303"/>
    </location>
</feature>
<protein>
    <submittedName>
        <fullName evidence="2">Uncharacterized protein</fullName>
    </submittedName>
</protein>
<dbReference type="EMBL" id="HBGW01036553">
    <property type="protein sequence ID" value="CAD9560458.1"/>
    <property type="molecule type" value="Transcribed_RNA"/>
</dbReference>